<accession>A0A1T4WEY8</accession>
<feature type="transmembrane region" description="Helical" evidence="1">
    <location>
        <begin position="126"/>
        <end position="145"/>
    </location>
</feature>
<proteinExistence type="predicted"/>
<dbReference type="OrthoDB" id="9097160at2"/>
<reference evidence="2 3" key="1">
    <citation type="submission" date="2017-02" db="EMBL/GenBank/DDBJ databases">
        <authorList>
            <person name="Peterson S.W."/>
        </authorList>
    </citation>
    <scope>NUCLEOTIDE SEQUENCE [LARGE SCALE GENOMIC DNA]</scope>
    <source>
        <strain evidence="2 3">DSM 18034</strain>
    </source>
</reference>
<evidence type="ECO:0000313" key="3">
    <source>
        <dbReference type="Proteomes" id="UP000189733"/>
    </source>
</evidence>
<dbReference type="GO" id="GO:0005886">
    <property type="term" value="C:plasma membrane"/>
    <property type="evidence" value="ECO:0007669"/>
    <property type="project" value="TreeGrafter"/>
</dbReference>
<dbReference type="PANTHER" id="PTHR34821:SF2">
    <property type="entry name" value="INNER MEMBRANE PROTEIN YDCZ"/>
    <property type="match status" value="1"/>
</dbReference>
<dbReference type="AlphaFoldDB" id="A0A1T4WEY8"/>
<keyword evidence="1" id="KW-0812">Transmembrane</keyword>
<name>A0A1T4WEY8_9BACT</name>
<keyword evidence="1" id="KW-0472">Membrane</keyword>
<sequence length="148" mass="15844">MKTLMYLVLALGVGGAMSIQLGVNMRLGGWTHDPIITAFISFVVGSLTLLAMIFLLRLPCPNFGEISQVPWWQWLGGMLGAYVVASSILVGPHLGTTTTFAFIVAGQLAASLVLDHYGMFGVPKHPIGLLRVLGICMVCAGAVLIRRF</sequence>
<feature type="transmembrane region" description="Helical" evidence="1">
    <location>
        <begin position="71"/>
        <end position="90"/>
    </location>
</feature>
<dbReference type="EMBL" id="FUYA01000007">
    <property type="protein sequence ID" value="SKA75882.1"/>
    <property type="molecule type" value="Genomic_DNA"/>
</dbReference>
<keyword evidence="3" id="KW-1185">Reference proteome</keyword>
<dbReference type="RefSeq" id="WP_078685426.1">
    <property type="nucleotide sequence ID" value="NZ_FUYA01000007.1"/>
</dbReference>
<keyword evidence="1" id="KW-1133">Transmembrane helix</keyword>
<protein>
    <submittedName>
        <fullName evidence="2">Transporter family-2 protein</fullName>
    </submittedName>
</protein>
<dbReference type="Proteomes" id="UP000189733">
    <property type="component" value="Unassembled WGS sequence"/>
</dbReference>
<dbReference type="PANTHER" id="PTHR34821">
    <property type="entry name" value="INNER MEMBRANE PROTEIN YDCZ"/>
    <property type="match status" value="1"/>
</dbReference>
<dbReference type="Pfam" id="PF04657">
    <property type="entry name" value="DMT_YdcZ"/>
    <property type="match status" value="1"/>
</dbReference>
<evidence type="ECO:0000313" key="2">
    <source>
        <dbReference type="EMBL" id="SKA75882.1"/>
    </source>
</evidence>
<dbReference type="STRING" id="1121442.SAMN02745702_02135"/>
<organism evidence="2 3">
    <name type="scientific">Desulfobaculum bizertense DSM 18034</name>
    <dbReference type="NCBI Taxonomy" id="1121442"/>
    <lineage>
        <taxon>Bacteria</taxon>
        <taxon>Pseudomonadati</taxon>
        <taxon>Thermodesulfobacteriota</taxon>
        <taxon>Desulfovibrionia</taxon>
        <taxon>Desulfovibrionales</taxon>
        <taxon>Desulfovibrionaceae</taxon>
        <taxon>Desulfobaculum</taxon>
    </lineage>
</organism>
<feature type="transmembrane region" description="Helical" evidence="1">
    <location>
        <begin position="34"/>
        <end position="59"/>
    </location>
</feature>
<feature type="transmembrane region" description="Helical" evidence="1">
    <location>
        <begin position="96"/>
        <end position="114"/>
    </location>
</feature>
<gene>
    <name evidence="2" type="ORF">SAMN02745702_02135</name>
</gene>
<dbReference type="InterPro" id="IPR006750">
    <property type="entry name" value="YdcZ"/>
</dbReference>
<evidence type="ECO:0000256" key="1">
    <source>
        <dbReference type="SAM" id="Phobius"/>
    </source>
</evidence>